<dbReference type="AlphaFoldDB" id="A0A136IJD9"/>
<feature type="transmembrane region" description="Helical" evidence="5">
    <location>
        <begin position="167"/>
        <end position="189"/>
    </location>
</feature>
<feature type="transmembrane region" description="Helical" evidence="5">
    <location>
        <begin position="478"/>
        <end position="500"/>
    </location>
</feature>
<feature type="domain" description="Major facilitator superfamily (MFS) profile" evidence="6">
    <location>
        <begin position="36"/>
        <end position="504"/>
    </location>
</feature>
<evidence type="ECO:0000256" key="1">
    <source>
        <dbReference type="ARBA" id="ARBA00004141"/>
    </source>
</evidence>
<evidence type="ECO:0000256" key="3">
    <source>
        <dbReference type="ARBA" id="ARBA00022989"/>
    </source>
</evidence>
<protein>
    <submittedName>
        <fullName evidence="7">Major facilitator superfamily domain-containing protein</fullName>
    </submittedName>
</protein>
<name>A0A136IJD9_9PEZI</name>
<feature type="transmembrane region" description="Helical" evidence="5">
    <location>
        <begin position="337"/>
        <end position="357"/>
    </location>
</feature>
<dbReference type="SUPFAM" id="SSF103473">
    <property type="entry name" value="MFS general substrate transporter"/>
    <property type="match status" value="1"/>
</dbReference>
<dbReference type="Proteomes" id="UP000070501">
    <property type="component" value="Unassembled WGS sequence"/>
</dbReference>
<dbReference type="GO" id="GO:0005886">
    <property type="term" value="C:plasma membrane"/>
    <property type="evidence" value="ECO:0007669"/>
    <property type="project" value="TreeGrafter"/>
</dbReference>
<organism evidence="7 8">
    <name type="scientific">Microdochium bolleyi</name>
    <dbReference type="NCBI Taxonomy" id="196109"/>
    <lineage>
        <taxon>Eukaryota</taxon>
        <taxon>Fungi</taxon>
        <taxon>Dikarya</taxon>
        <taxon>Ascomycota</taxon>
        <taxon>Pezizomycotina</taxon>
        <taxon>Sordariomycetes</taxon>
        <taxon>Xylariomycetidae</taxon>
        <taxon>Xylariales</taxon>
        <taxon>Microdochiaceae</taxon>
        <taxon>Microdochium</taxon>
    </lineage>
</organism>
<evidence type="ECO:0000256" key="5">
    <source>
        <dbReference type="SAM" id="Phobius"/>
    </source>
</evidence>
<dbReference type="PROSITE" id="PS50850">
    <property type="entry name" value="MFS"/>
    <property type="match status" value="1"/>
</dbReference>
<evidence type="ECO:0000256" key="4">
    <source>
        <dbReference type="ARBA" id="ARBA00023136"/>
    </source>
</evidence>
<keyword evidence="2 5" id="KW-0812">Transmembrane</keyword>
<feature type="transmembrane region" description="Helical" evidence="5">
    <location>
        <begin position="295"/>
        <end position="317"/>
    </location>
</feature>
<feature type="transmembrane region" description="Helical" evidence="5">
    <location>
        <begin position="108"/>
        <end position="129"/>
    </location>
</feature>
<feature type="transmembrane region" description="Helical" evidence="5">
    <location>
        <begin position="195"/>
        <end position="217"/>
    </location>
</feature>
<feature type="transmembrane region" description="Helical" evidence="5">
    <location>
        <begin position="409"/>
        <end position="435"/>
    </location>
</feature>
<dbReference type="Gene3D" id="1.20.1250.20">
    <property type="entry name" value="MFS general substrate transporter like domains"/>
    <property type="match status" value="1"/>
</dbReference>
<accession>A0A136IJD9</accession>
<evidence type="ECO:0000256" key="2">
    <source>
        <dbReference type="ARBA" id="ARBA00022692"/>
    </source>
</evidence>
<evidence type="ECO:0000313" key="8">
    <source>
        <dbReference type="Proteomes" id="UP000070501"/>
    </source>
</evidence>
<keyword evidence="4 5" id="KW-0472">Membrane</keyword>
<dbReference type="OrthoDB" id="5215911at2759"/>
<evidence type="ECO:0000259" key="6">
    <source>
        <dbReference type="PROSITE" id="PS50850"/>
    </source>
</evidence>
<feature type="transmembrane region" description="Helical" evidence="5">
    <location>
        <begin position="378"/>
        <end position="397"/>
    </location>
</feature>
<dbReference type="GO" id="GO:0022857">
    <property type="term" value="F:transmembrane transporter activity"/>
    <property type="evidence" value="ECO:0007669"/>
    <property type="project" value="InterPro"/>
</dbReference>
<dbReference type="InterPro" id="IPR020846">
    <property type="entry name" value="MFS_dom"/>
</dbReference>
<gene>
    <name evidence="7" type="ORF">Micbo1qcDRAFT_128796</name>
</gene>
<dbReference type="InParanoid" id="A0A136IJD9"/>
<comment type="subcellular location">
    <subcellularLocation>
        <location evidence="1">Membrane</location>
        <topology evidence="1">Multi-pass membrane protein</topology>
    </subcellularLocation>
</comment>
<keyword evidence="8" id="KW-1185">Reference proteome</keyword>
<dbReference type="PANTHER" id="PTHR23502:SF164">
    <property type="entry name" value="MAJOR FACILITATOR SUPERFAMILY (MFS) PROFILE DOMAIN-CONTAINING PROTEIN"/>
    <property type="match status" value="1"/>
</dbReference>
<keyword evidence="3 5" id="KW-1133">Transmembrane helix</keyword>
<dbReference type="Pfam" id="PF07690">
    <property type="entry name" value="MFS_1"/>
    <property type="match status" value="1"/>
</dbReference>
<sequence length="521" mass="57449">MGRTQTTGTTRLYKDDDVILIPTPTMDTRDPLNYAPWKKWAILILVSAYSSTAVILSSGMGAFITVIKASYPGQELETNDLMTYPTLFMGIGNLISMPLALAMGRRPVFLASLIILTFAGLWCAVSTSLTSHIAGRNIMSLAAGQSEALSPMMIQEMFFLHERSRKLTWFIFIQNVTVGAFFISTQFLVSEYGWRWWYGLFTIINGVAIVLAFLFCAETAYDRPDSETVGEASTFEQQSASKIGIENPNATTESEHKARLRTIAGRKWTDGLGLMKQNPDFKLILPFYWRTLQGLLIWPITWVFLLNGAFLGLYVFHASTFAPVLVMPPYLFSFVNLAFVQGAQILVCLIFLPAIGYGGDWLIKTLVKRNNNLFKPEFRLFLMAIPAVVGVICAVLYGQAASARDTSVWNWATIAVSYNGGFFAFLGANIVGITYTVDAFPTRAGPLLVLICAGRGIVSFGLSYATLPAVAAMGYNGIMNVFAIICGVFSLGAIPVYIFGPRARVWANKKFKITETANSEK</sequence>
<proteinExistence type="predicted"/>
<evidence type="ECO:0000313" key="7">
    <source>
        <dbReference type="EMBL" id="KXJ84964.1"/>
    </source>
</evidence>
<dbReference type="PANTHER" id="PTHR23502">
    <property type="entry name" value="MAJOR FACILITATOR SUPERFAMILY"/>
    <property type="match status" value="1"/>
</dbReference>
<feature type="transmembrane region" description="Helical" evidence="5">
    <location>
        <begin position="447"/>
        <end position="466"/>
    </location>
</feature>
<dbReference type="EMBL" id="KQ964307">
    <property type="protein sequence ID" value="KXJ84964.1"/>
    <property type="molecule type" value="Genomic_DNA"/>
</dbReference>
<feature type="transmembrane region" description="Helical" evidence="5">
    <location>
        <begin position="40"/>
        <end position="69"/>
    </location>
</feature>
<dbReference type="InterPro" id="IPR036259">
    <property type="entry name" value="MFS_trans_sf"/>
</dbReference>
<reference evidence="8" key="1">
    <citation type="submission" date="2016-02" db="EMBL/GenBank/DDBJ databases">
        <title>Draft genome sequence of Microdochium bolleyi, a fungal endophyte of beachgrass.</title>
        <authorList>
            <consortium name="DOE Joint Genome Institute"/>
            <person name="David A.S."/>
            <person name="May G."/>
            <person name="Haridas S."/>
            <person name="Lim J."/>
            <person name="Wang M."/>
            <person name="Labutti K."/>
            <person name="Lipzen A."/>
            <person name="Barry K."/>
            <person name="Grigoriev I.V."/>
        </authorList>
    </citation>
    <scope>NUCLEOTIDE SEQUENCE [LARGE SCALE GENOMIC DNA]</scope>
    <source>
        <strain evidence="8">J235TASD1</strain>
    </source>
</reference>
<dbReference type="InterPro" id="IPR011701">
    <property type="entry name" value="MFS"/>
</dbReference>